<name>A0A8R1U2I4_ONCVO</name>
<evidence type="ECO:0000256" key="1">
    <source>
        <dbReference type="SAM" id="SignalP"/>
    </source>
</evidence>
<dbReference type="Proteomes" id="UP000024404">
    <property type="component" value="Unassembled WGS sequence"/>
</dbReference>
<keyword evidence="1" id="KW-0732">Signal</keyword>
<evidence type="ECO:0008006" key="4">
    <source>
        <dbReference type="Google" id="ProtNLM"/>
    </source>
</evidence>
<dbReference type="EMBL" id="CMVM020000264">
    <property type="status" value="NOT_ANNOTATED_CDS"/>
    <property type="molecule type" value="Genomic_DNA"/>
</dbReference>
<protein>
    <recommendedName>
        <fullName evidence="4">F-box domain-containing protein</fullName>
    </recommendedName>
</protein>
<feature type="signal peptide" evidence="1">
    <location>
        <begin position="1"/>
        <end position="23"/>
    </location>
</feature>
<accession>A0A8R1U2I4</accession>
<dbReference type="EnsemblMetazoa" id="OVOC9401.1">
    <property type="protein sequence ID" value="OVOC9401.1"/>
    <property type="gene ID" value="WBGene00246210"/>
</dbReference>
<reference evidence="3" key="1">
    <citation type="submission" date="2013-10" db="EMBL/GenBank/DDBJ databases">
        <title>Genome sequencing of Onchocerca volvulus.</title>
        <authorList>
            <person name="Cotton J."/>
            <person name="Tsai J."/>
            <person name="Stanley E."/>
            <person name="Tracey A."/>
            <person name="Holroyd N."/>
            <person name="Lustigman S."/>
            <person name="Berriman M."/>
        </authorList>
    </citation>
    <scope>NUCLEOTIDE SEQUENCE</scope>
</reference>
<dbReference type="AlphaFoldDB" id="A0A8R1U2I4"/>
<keyword evidence="3" id="KW-1185">Reference proteome</keyword>
<evidence type="ECO:0000313" key="3">
    <source>
        <dbReference type="Proteomes" id="UP000024404"/>
    </source>
</evidence>
<reference evidence="2" key="2">
    <citation type="submission" date="2022-06" db="UniProtKB">
        <authorList>
            <consortium name="EnsemblMetazoa"/>
        </authorList>
    </citation>
    <scope>IDENTIFICATION</scope>
</reference>
<evidence type="ECO:0000313" key="2">
    <source>
        <dbReference type="EnsemblMetazoa" id="OVOC9401.1"/>
    </source>
</evidence>
<sequence length="360" mass="40533">MIAHTWILFASLLISLCFIAITGAPATKKMKFTPTEEMDGLNESNEHLSVMMRSYPVLKSLTQYFATLSNKDLLSARGTCKSFHGLASKLLDGRNKPLIITNGTISGTDDQQISSTYEEDDTNDFLELRRRQPEIVLLFDECNNPTPTQYMPFGCFSIQIVPYNNCLDIRLNYPTDPSSLVQNRLHKAKFIVALGGSVSSSSDMELKINSNIAQHLSENQSVPICYAFHINYIYDWGDSIFLVFGGSNVETSTFLVETTDEDKLREMLLKWKSELDFLESHHIIAFHFTKESTEPTNSENIFRDTFGIQPVTLRLSASELAETGLIHCNSMTSTTRNPGSVYAIVGYKKFWHNDESIITG</sequence>
<organism evidence="2 3">
    <name type="scientific">Onchocerca volvulus</name>
    <dbReference type="NCBI Taxonomy" id="6282"/>
    <lineage>
        <taxon>Eukaryota</taxon>
        <taxon>Metazoa</taxon>
        <taxon>Ecdysozoa</taxon>
        <taxon>Nematoda</taxon>
        <taxon>Chromadorea</taxon>
        <taxon>Rhabditida</taxon>
        <taxon>Spirurina</taxon>
        <taxon>Spiruromorpha</taxon>
        <taxon>Filarioidea</taxon>
        <taxon>Onchocercidae</taxon>
        <taxon>Onchocerca</taxon>
    </lineage>
</organism>
<proteinExistence type="predicted"/>
<feature type="chain" id="PRO_5035715999" description="F-box domain-containing protein" evidence="1">
    <location>
        <begin position="24"/>
        <end position="360"/>
    </location>
</feature>